<keyword evidence="3" id="KW-1185">Reference proteome</keyword>
<accession>A0AAW9QXT3</accession>
<feature type="non-terminal residue" evidence="2">
    <location>
        <position position="1"/>
    </location>
</feature>
<keyword evidence="1" id="KW-0812">Transmembrane</keyword>
<name>A0AAW9QXT3_9CHRO</name>
<dbReference type="AlphaFoldDB" id="A0AAW9QXT3"/>
<evidence type="ECO:0000313" key="2">
    <source>
        <dbReference type="EMBL" id="MEG3439991.1"/>
    </source>
</evidence>
<reference evidence="2 3" key="1">
    <citation type="submission" date="2024-01" db="EMBL/GenBank/DDBJ databases">
        <title>Genomic insights into the taxonomy and metabolism of the cyanobacterium Pannus brasiliensis CCIBt3594.</title>
        <authorList>
            <person name="Machado M."/>
            <person name="Botero N.B."/>
            <person name="Andreote A.P.D."/>
            <person name="Feitosa A.M.T."/>
            <person name="Popin R."/>
            <person name="Sivonen K."/>
            <person name="Fiore M.F."/>
        </authorList>
    </citation>
    <scope>NUCLEOTIDE SEQUENCE [LARGE SCALE GENOMIC DNA]</scope>
    <source>
        <strain evidence="2 3">CCIBt3594</strain>
    </source>
</reference>
<dbReference type="EMBL" id="JBAFSM010000069">
    <property type="protein sequence ID" value="MEG3439991.1"/>
    <property type="molecule type" value="Genomic_DNA"/>
</dbReference>
<sequence>IILEAFFIALFLSFNTSGVFLIVIKTSVLTGYHWPSITWETFSRKEIIQVLAYFQNILANSTNIIVYLFGIYLFILWIFPAFTWNFLSGSILFAVGMIETIIPTQYLPFGETMDFFVLSALFAYIFLFIHLLAKGVQVFTNGIWVKKIHDSIGSFIVKKLARSKPENDTEPV</sequence>
<dbReference type="Proteomes" id="UP001328733">
    <property type="component" value="Unassembled WGS sequence"/>
</dbReference>
<evidence type="ECO:0000313" key="3">
    <source>
        <dbReference type="Proteomes" id="UP001328733"/>
    </source>
</evidence>
<gene>
    <name evidence="2" type="ORF">V0288_22880</name>
</gene>
<dbReference type="RefSeq" id="WP_332867462.1">
    <property type="nucleotide sequence ID" value="NZ_JBAFSM010000069.1"/>
</dbReference>
<keyword evidence="1" id="KW-1133">Transmembrane helix</keyword>
<evidence type="ECO:0000256" key="1">
    <source>
        <dbReference type="SAM" id="Phobius"/>
    </source>
</evidence>
<organism evidence="2 3">
    <name type="scientific">Pannus brasiliensis CCIBt3594</name>
    <dbReference type="NCBI Taxonomy" id="1427578"/>
    <lineage>
        <taxon>Bacteria</taxon>
        <taxon>Bacillati</taxon>
        <taxon>Cyanobacteriota</taxon>
        <taxon>Cyanophyceae</taxon>
        <taxon>Oscillatoriophycideae</taxon>
        <taxon>Chroococcales</taxon>
        <taxon>Microcystaceae</taxon>
        <taxon>Pannus</taxon>
    </lineage>
</organism>
<keyword evidence="1" id="KW-0472">Membrane</keyword>
<feature type="transmembrane region" description="Helical" evidence="1">
    <location>
        <begin position="91"/>
        <end position="109"/>
    </location>
</feature>
<protein>
    <submittedName>
        <fullName evidence="2">Uncharacterized protein</fullName>
    </submittedName>
</protein>
<feature type="transmembrane region" description="Helical" evidence="1">
    <location>
        <begin position="64"/>
        <end position="84"/>
    </location>
</feature>
<feature type="transmembrane region" description="Helical" evidence="1">
    <location>
        <begin position="115"/>
        <end position="133"/>
    </location>
</feature>
<feature type="transmembrane region" description="Helical" evidence="1">
    <location>
        <begin position="5"/>
        <end position="24"/>
    </location>
</feature>
<proteinExistence type="predicted"/>
<comment type="caution">
    <text evidence="2">The sequence shown here is derived from an EMBL/GenBank/DDBJ whole genome shotgun (WGS) entry which is preliminary data.</text>
</comment>